<dbReference type="OrthoDB" id="4507771at2"/>
<dbReference type="Proteomes" id="UP000193090">
    <property type="component" value="Unassembled WGS sequence"/>
</dbReference>
<dbReference type="RefSeq" id="WP_085109045.1">
    <property type="nucleotide sequence ID" value="NZ_JACKSN010000171.1"/>
</dbReference>
<evidence type="ECO:0000313" key="3">
    <source>
        <dbReference type="Proteomes" id="UP000193090"/>
    </source>
</evidence>
<evidence type="ECO:0000313" key="2">
    <source>
        <dbReference type="EMBL" id="ORX06930.1"/>
    </source>
</evidence>
<accession>A0A1X2EN61</accession>
<name>A0A1X2EN61_9MYCO</name>
<proteinExistence type="predicted"/>
<protein>
    <submittedName>
        <fullName evidence="2">Uncharacterized protein</fullName>
    </submittedName>
</protein>
<keyword evidence="3" id="KW-1185">Reference proteome</keyword>
<reference evidence="2 3" key="1">
    <citation type="submission" date="2016-01" db="EMBL/GenBank/DDBJ databases">
        <title>The new phylogeny of the genus Mycobacterium.</title>
        <authorList>
            <person name="Tarcisio F."/>
            <person name="Conor M."/>
            <person name="Antonella G."/>
            <person name="Elisabetta G."/>
            <person name="Giulia F.S."/>
            <person name="Sara T."/>
            <person name="Anna F."/>
            <person name="Clotilde B."/>
            <person name="Roberto B."/>
            <person name="Veronica D.S."/>
            <person name="Fabio R."/>
            <person name="Monica P."/>
            <person name="Olivier J."/>
            <person name="Enrico T."/>
            <person name="Nicola S."/>
        </authorList>
    </citation>
    <scope>NUCLEOTIDE SEQUENCE [LARGE SCALE GENOMIC DNA]</scope>
    <source>
        <strain evidence="2 3">DSM 44153</strain>
    </source>
</reference>
<dbReference type="SUPFAM" id="SSF50952">
    <property type="entry name" value="Soluble quinoprotein glucose dehydrogenase"/>
    <property type="match status" value="1"/>
</dbReference>
<evidence type="ECO:0000256" key="1">
    <source>
        <dbReference type="SAM" id="MobiDB-lite"/>
    </source>
</evidence>
<feature type="region of interest" description="Disordered" evidence="1">
    <location>
        <begin position="132"/>
        <end position="152"/>
    </location>
</feature>
<organism evidence="2 3">
    <name type="scientific">Mycolicibacillus trivialis</name>
    <dbReference type="NCBI Taxonomy" id="1798"/>
    <lineage>
        <taxon>Bacteria</taxon>
        <taxon>Bacillati</taxon>
        <taxon>Actinomycetota</taxon>
        <taxon>Actinomycetes</taxon>
        <taxon>Mycobacteriales</taxon>
        <taxon>Mycobacteriaceae</taxon>
        <taxon>Mycolicibacillus</taxon>
    </lineage>
</organism>
<dbReference type="STRING" id="1798.AWC30_05005"/>
<sequence length="341" mass="35238">MARAFQALLVALGVVLAGCQLPGGSPGAPGLARSILAYTAGHEFGLVHNASVASRTDGDFTRARAQFTADGRYAFAVEAGRHLVVIDSHNGEVHAFPISSHHPVAEDNSAVVWFEAPDRLMRLDLAADHPEPGLHREIRLPDGPSSPTEGRDTETQVLGVGAGGVLIARNECPCDGGDHEHLYLIGNDRVIQDLGVPAVGAVSAPQLSADDGRLAYAANASSGSGCGSSTVVQVDLVSAIVSTSAIGGGCAPIDHLWWGEVGSLFAAADDDGINSVWKYGMTGWARVEPGPLLEKRPLRTGGTAVLVPAADSAKTGILAIETDGQRTELAKDVTTIAIQPA</sequence>
<dbReference type="AlphaFoldDB" id="A0A1X2EN61"/>
<gene>
    <name evidence="2" type="ORF">AWC30_05005</name>
</gene>
<dbReference type="EMBL" id="LQPZ01000013">
    <property type="protein sequence ID" value="ORX06930.1"/>
    <property type="molecule type" value="Genomic_DNA"/>
</dbReference>
<comment type="caution">
    <text evidence="2">The sequence shown here is derived from an EMBL/GenBank/DDBJ whole genome shotgun (WGS) entry which is preliminary data.</text>
</comment>
<dbReference type="PROSITE" id="PS51257">
    <property type="entry name" value="PROKAR_LIPOPROTEIN"/>
    <property type="match status" value="1"/>
</dbReference>
<dbReference type="InterPro" id="IPR011041">
    <property type="entry name" value="Quinoprot_gluc/sorb_DH_b-prop"/>
</dbReference>